<sequence>MIVTVTPTQDHTLEVNSRQWSEVLRVGPSHRLARCGELSEVQLAPASGSAAQGRPRGGTPMTVTVGPSHRLARSAEMSEAELAAPGRQVGPRVVSA</sequence>
<accession>A0ABQ3J6H8</accession>
<evidence type="ECO:0000313" key="2">
    <source>
        <dbReference type="EMBL" id="GHF05072.1"/>
    </source>
</evidence>
<organism evidence="2 3">
    <name type="scientific">Amycolatopsis deserti</name>
    <dbReference type="NCBI Taxonomy" id="185696"/>
    <lineage>
        <taxon>Bacteria</taxon>
        <taxon>Bacillati</taxon>
        <taxon>Actinomycetota</taxon>
        <taxon>Actinomycetes</taxon>
        <taxon>Pseudonocardiales</taxon>
        <taxon>Pseudonocardiaceae</taxon>
        <taxon>Amycolatopsis</taxon>
    </lineage>
</organism>
<dbReference type="RefSeq" id="WP_191246444.1">
    <property type="nucleotide sequence ID" value="NZ_BNAU01000005.1"/>
</dbReference>
<reference evidence="3" key="1">
    <citation type="journal article" date="2019" name="Int. J. Syst. Evol. Microbiol.">
        <title>The Global Catalogue of Microorganisms (GCM) 10K type strain sequencing project: providing services to taxonomists for standard genome sequencing and annotation.</title>
        <authorList>
            <consortium name="The Broad Institute Genomics Platform"/>
            <consortium name="The Broad Institute Genome Sequencing Center for Infectious Disease"/>
            <person name="Wu L."/>
            <person name="Ma J."/>
        </authorList>
    </citation>
    <scope>NUCLEOTIDE SEQUENCE [LARGE SCALE GENOMIC DNA]</scope>
    <source>
        <strain evidence="3">CGMCC 4.7677</strain>
    </source>
</reference>
<gene>
    <name evidence="2" type="ORF">GCM10017786_43170</name>
</gene>
<keyword evidence="3" id="KW-1185">Reference proteome</keyword>
<feature type="region of interest" description="Disordered" evidence="1">
    <location>
        <begin position="75"/>
        <end position="96"/>
    </location>
</feature>
<protein>
    <submittedName>
        <fullName evidence="2">Uncharacterized protein</fullName>
    </submittedName>
</protein>
<evidence type="ECO:0000313" key="3">
    <source>
        <dbReference type="Proteomes" id="UP000605897"/>
    </source>
</evidence>
<comment type="caution">
    <text evidence="2">The sequence shown here is derived from an EMBL/GenBank/DDBJ whole genome shotgun (WGS) entry which is preliminary data.</text>
</comment>
<name>A0ABQ3J6H8_9PSEU</name>
<evidence type="ECO:0000256" key="1">
    <source>
        <dbReference type="SAM" id="MobiDB-lite"/>
    </source>
</evidence>
<dbReference type="EMBL" id="BNAU01000005">
    <property type="protein sequence ID" value="GHF05072.1"/>
    <property type="molecule type" value="Genomic_DNA"/>
</dbReference>
<proteinExistence type="predicted"/>
<dbReference type="Proteomes" id="UP000605897">
    <property type="component" value="Unassembled WGS sequence"/>
</dbReference>